<evidence type="ECO:0000313" key="12">
    <source>
        <dbReference type="Proteomes" id="UP000054771"/>
    </source>
</evidence>
<evidence type="ECO:0000256" key="5">
    <source>
        <dbReference type="ARBA" id="ARBA00022840"/>
    </source>
</evidence>
<feature type="transmembrane region" description="Helical" evidence="8">
    <location>
        <begin position="179"/>
        <end position="199"/>
    </location>
</feature>
<keyword evidence="8" id="KW-1133">Transmembrane helix</keyword>
<evidence type="ECO:0000256" key="1">
    <source>
        <dbReference type="ARBA" id="ARBA00004141"/>
    </source>
</evidence>
<dbReference type="PANTHER" id="PTHR45630">
    <property type="entry name" value="CATION-TRANSPORTING ATPASE-RELATED"/>
    <property type="match status" value="1"/>
</dbReference>
<sequence length="370" mass="42678">MEQSPYSAGVRSPSPTGITVTRRRDSMRSSYSVATDVGMARSEVFDGPMSESIPSSIASFSRRRIRRDSTTSFSRHQENENTFDWHHRDSVDLETGVDDLFVAEFDDTNDSTKFPFKSRPSFQQRSSVEDPLLPRRSLSAGSADREWKSGGKVRQEINIASEDVTIVITGFTTTTLGALLYYFFCSLTLGFAFLLFRWFPRWRIRLLGRVSPLKTCNWVVVEDQWKQFSICEILSQAYSRPLSTIFADCYRYQYDEDSDPTVENLKYFDYRYLRFFYHPLEDKFLLISGWKDPSWVNAKSMRAGLDAEDRDSREQIFGLNAINIQQKPLFQLLIDEVNPYRTLWPQGMLTRTGVPPILHIPTCQPSSLVS</sequence>
<dbReference type="PANTHER" id="PTHR45630:SF8">
    <property type="entry name" value="CATION-TRANSPORTING ATPASE"/>
    <property type="match status" value="1"/>
</dbReference>
<evidence type="ECO:0000259" key="10">
    <source>
        <dbReference type="Pfam" id="PF12409"/>
    </source>
</evidence>
<evidence type="ECO:0000256" key="7">
    <source>
        <dbReference type="ARBA" id="ARBA00022967"/>
    </source>
</evidence>
<dbReference type="EMBL" id="CDMC01000004">
    <property type="protein sequence ID" value="CEL04337.1"/>
    <property type="molecule type" value="Genomic_DNA"/>
</dbReference>
<keyword evidence="7 8" id="KW-1278">Translocase</keyword>
<keyword evidence="5 8" id="KW-0067">ATP-binding</keyword>
<evidence type="ECO:0000256" key="8">
    <source>
        <dbReference type="RuleBase" id="RU362082"/>
    </source>
</evidence>
<dbReference type="GO" id="GO:0140358">
    <property type="term" value="F:P-type transmembrane transporter activity"/>
    <property type="evidence" value="ECO:0007669"/>
    <property type="project" value="InterPro"/>
</dbReference>
<name>A0A0U5FXP1_ASPCI</name>
<feature type="region of interest" description="Disordered" evidence="9">
    <location>
        <begin position="1"/>
        <end position="32"/>
    </location>
</feature>
<dbReference type="InterPro" id="IPR047819">
    <property type="entry name" value="P5A-ATPase_N"/>
</dbReference>
<accession>A0A0U5FXP1</accession>
<keyword evidence="12" id="KW-1185">Reference proteome</keyword>
<dbReference type="GO" id="GO:0019829">
    <property type="term" value="F:ATPase-coupled monoatomic cation transmembrane transporter activity"/>
    <property type="evidence" value="ECO:0007669"/>
    <property type="project" value="UniProtKB-UniRule"/>
</dbReference>
<dbReference type="GO" id="GO:0005524">
    <property type="term" value="F:ATP binding"/>
    <property type="evidence" value="ECO:0007669"/>
    <property type="project" value="UniProtKB-UniRule"/>
</dbReference>
<dbReference type="GO" id="GO:0006874">
    <property type="term" value="P:intracellular calcium ion homeostasis"/>
    <property type="evidence" value="ECO:0007669"/>
    <property type="project" value="TreeGrafter"/>
</dbReference>
<gene>
    <name evidence="11" type="ORF">ASPCAL05467</name>
</gene>
<evidence type="ECO:0000313" key="11">
    <source>
        <dbReference type="EMBL" id="CEL04337.1"/>
    </source>
</evidence>
<dbReference type="AlphaFoldDB" id="A0A0U5FXP1"/>
<dbReference type="EC" id="7.2.2.-" evidence="8"/>
<proteinExistence type="inferred from homology"/>
<feature type="domain" description="P5B-type ATPase N-terminal" evidence="10">
    <location>
        <begin position="162"/>
        <end position="278"/>
    </location>
</feature>
<evidence type="ECO:0000256" key="6">
    <source>
        <dbReference type="ARBA" id="ARBA00022842"/>
    </source>
</evidence>
<comment type="caution">
    <text evidence="8">Lacks conserved residue(s) required for the propagation of feature annotation.</text>
</comment>
<comment type="catalytic activity">
    <reaction evidence="8">
        <text>ATP + H2O = ADP + phosphate + H(+)</text>
        <dbReference type="Rhea" id="RHEA:13065"/>
        <dbReference type="ChEBI" id="CHEBI:15377"/>
        <dbReference type="ChEBI" id="CHEBI:15378"/>
        <dbReference type="ChEBI" id="CHEBI:30616"/>
        <dbReference type="ChEBI" id="CHEBI:43474"/>
        <dbReference type="ChEBI" id="CHEBI:456216"/>
    </reaction>
</comment>
<dbReference type="STRING" id="454130.A0A0U5FXP1"/>
<protein>
    <recommendedName>
        <fullName evidence="8">Cation-transporting ATPase</fullName>
        <ecNumber evidence="8">7.2.2.-</ecNumber>
    </recommendedName>
</protein>
<keyword evidence="4 8" id="KW-0547">Nucleotide-binding</keyword>
<keyword evidence="3 8" id="KW-0479">Metal-binding</keyword>
<reference evidence="12" key="1">
    <citation type="journal article" date="2016" name="Genome Announc.">
        <title>Draft genome sequences of fungus Aspergillus calidoustus.</title>
        <authorList>
            <person name="Horn F."/>
            <person name="Linde J."/>
            <person name="Mattern D.J."/>
            <person name="Walther G."/>
            <person name="Guthke R."/>
            <person name="Scherlach K."/>
            <person name="Martin K."/>
            <person name="Brakhage A.A."/>
            <person name="Petzke L."/>
            <person name="Valiante V."/>
        </authorList>
    </citation>
    <scope>NUCLEOTIDE SEQUENCE [LARGE SCALE GENOMIC DNA]</scope>
    <source>
        <strain evidence="12">SF006504</strain>
    </source>
</reference>
<evidence type="ECO:0000256" key="2">
    <source>
        <dbReference type="ARBA" id="ARBA00022553"/>
    </source>
</evidence>
<keyword evidence="8" id="KW-0472">Membrane</keyword>
<keyword evidence="2" id="KW-0597">Phosphoprotein</keyword>
<comment type="similarity">
    <text evidence="8">Belongs to the cation transport ATPase (P-type) (TC 3.A.3) family. Type V subfamily.</text>
</comment>
<dbReference type="Pfam" id="PF12409">
    <property type="entry name" value="P5-ATPase"/>
    <property type="match status" value="1"/>
</dbReference>
<comment type="subcellular location">
    <subcellularLocation>
        <location evidence="1 8">Membrane</location>
        <topology evidence="1 8">Multi-pass membrane protein</topology>
    </subcellularLocation>
</comment>
<dbReference type="GO" id="GO:0046872">
    <property type="term" value="F:metal ion binding"/>
    <property type="evidence" value="ECO:0007669"/>
    <property type="project" value="UniProtKB-UniRule"/>
</dbReference>
<dbReference type="OrthoDB" id="48943at2759"/>
<evidence type="ECO:0000256" key="3">
    <source>
        <dbReference type="ARBA" id="ARBA00022723"/>
    </source>
</evidence>
<evidence type="ECO:0000256" key="9">
    <source>
        <dbReference type="SAM" id="MobiDB-lite"/>
    </source>
</evidence>
<evidence type="ECO:0000256" key="4">
    <source>
        <dbReference type="ARBA" id="ARBA00022741"/>
    </source>
</evidence>
<keyword evidence="6 8" id="KW-0460">Magnesium</keyword>
<dbReference type="InterPro" id="IPR006544">
    <property type="entry name" value="P-type_TPase_V"/>
</dbReference>
<dbReference type="Proteomes" id="UP000054771">
    <property type="component" value="Unassembled WGS sequence"/>
</dbReference>
<keyword evidence="8" id="KW-0812">Transmembrane</keyword>
<feature type="region of interest" description="Disordered" evidence="9">
    <location>
        <begin position="114"/>
        <end position="147"/>
    </location>
</feature>
<dbReference type="GO" id="GO:0016020">
    <property type="term" value="C:membrane"/>
    <property type="evidence" value="ECO:0007669"/>
    <property type="project" value="UniProtKB-SubCell"/>
</dbReference>
<dbReference type="OMA" id="WISTITT"/>
<organism evidence="11 12">
    <name type="scientific">Aspergillus calidoustus</name>
    <dbReference type="NCBI Taxonomy" id="454130"/>
    <lineage>
        <taxon>Eukaryota</taxon>
        <taxon>Fungi</taxon>
        <taxon>Dikarya</taxon>
        <taxon>Ascomycota</taxon>
        <taxon>Pezizomycotina</taxon>
        <taxon>Eurotiomycetes</taxon>
        <taxon>Eurotiomycetidae</taxon>
        <taxon>Eurotiales</taxon>
        <taxon>Aspergillaceae</taxon>
        <taxon>Aspergillus</taxon>
        <taxon>Aspergillus subgen. Nidulantes</taxon>
    </lineage>
</organism>